<protein>
    <submittedName>
        <fullName evidence="7">ATPase-like protein</fullName>
    </submittedName>
</protein>
<dbReference type="Proteomes" id="UP000031192">
    <property type="component" value="Unassembled WGS sequence"/>
</dbReference>
<gene>
    <name evidence="7" type="ORF">MGU_09902</name>
</gene>
<dbReference type="AlphaFoldDB" id="A0A0B4G7W6"/>
<dbReference type="InterPro" id="IPR036640">
    <property type="entry name" value="ABC1_TM_sf"/>
</dbReference>
<dbReference type="GO" id="GO:0016020">
    <property type="term" value="C:membrane"/>
    <property type="evidence" value="ECO:0007669"/>
    <property type="project" value="InterPro"/>
</dbReference>
<evidence type="ECO:0000256" key="3">
    <source>
        <dbReference type="ARBA" id="ARBA00022840"/>
    </source>
</evidence>
<keyword evidence="4 6" id="KW-1133">Transmembrane helix</keyword>
<keyword evidence="2" id="KW-0547">Nucleotide-binding</keyword>
<evidence type="ECO:0000256" key="5">
    <source>
        <dbReference type="ARBA" id="ARBA00023136"/>
    </source>
</evidence>
<dbReference type="PANTHER" id="PTHR24223:SF345">
    <property type="entry name" value="ABC MULTIDRUG TRANSPORTER (EUROFUNG)"/>
    <property type="match status" value="1"/>
</dbReference>
<dbReference type="GO" id="GO:0042626">
    <property type="term" value="F:ATPase-coupled transmembrane transporter activity"/>
    <property type="evidence" value="ECO:0007669"/>
    <property type="project" value="TreeGrafter"/>
</dbReference>
<evidence type="ECO:0000256" key="6">
    <source>
        <dbReference type="SAM" id="Phobius"/>
    </source>
</evidence>
<dbReference type="HOGENOM" id="CLU_1787268_0_0_1"/>
<proteinExistence type="predicted"/>
<reference evidence="7 8" key="1">
    <citation type="journal article" date="2014" name="Proc. Natl. Acad. Sci. U.S.A.">
        <title>Trajectory and genomic determinants of fungal-pathogen speciation and host adaptation.</title>
        <authorList>
            <person name="Hu X."/>
            <person name="Xiao G."/>
            <person name="Zheng P."/>
            <person name="Shang Y."/>
            <person name="Su Y."/>
            <person name="Zhang X."/>
            <person name="Liu X."/>
            <person name="Zhan S."/>
            <person name="St Leger R.J."/>
            <person name="Wang C."/>
        </authorList>
    </citation>
    <scope>NUCLEOTIDE SEQUENCE [LARGE SCALE GENOMIC DNA]</scope>
    <source>
        <strain evidence="7 8">ARSEF 977</strain>
    </source>
</reference>
<dbReference type="GO" id="GO:0005524">
    <property type="term" value="F:ATP binding"/>
    <property type="evidence" value="ECO:0007669"/>
    <property type="project" value="UniProtKB-KW"/>
</dbReference>
<evidence type="ECO:0000256" key="1">
    <source>
        <dbReference type="ARBA" id="ARBA00022692"/>
    </source>
</evidence>
<dbReference type="InterPro" id="IPR050173">
    <property type="entry name" value="ABC_transporter_C-like"/>
</dbReference>
<keyword evidence="1 6" id="KW-0812">Transmembrane</keyword>
<keyword evidence="5 6" id="KW-0472">Membrane</keyword>
<sequence length="145" mass="15840">MTAFHFWQPILIDRILDYLQQQPPANRSPNVGYGLTGATVSVNVGVAISAAFYWYFQERSMYMARGALAGEIYKKTTEAMASASRNSAAIIEVSADVERILTGCLNIHKFWANAIQAGLASRLLSRQIGPSSVSPLIVVGCCHLF</sequence>
<evidence type="ECO:0000313" key="8">
    <source>
        <dbReference type="Proteomes" id="UP000031192"/>
    </source>
</evidence>
<dbReference type="PANTHER" id="PTHR24223">
    <property type="entry name" value="ATP-BINDING CASSETTE SUB-FAMILY C"/>
    <property type="match status" value="1"/>
</dbReference>
<keyword evidence="3" id="KW-0067">ATP-binding</keyword>
<name>A0A0B4G7W6_METGA</name>
<comment type="caution">
    <text evidence="7">The sequence shown here is derived from an EMBL/GenBank/DDBJ whole genome shotgun (WGS) entry which is preliminary data.</text>
</comment>
<evidence type="ECO:0000256" key="2">
    <source>
        <dbReference type="ARBA" id="ARBA00022741"/>
    </source>
</evidence>
<dbReference type="EMBL" id="AZNH01000074">
    <property type="protein sequence ID" value="KID82810.1"/>
    <property type="molecule type" value="Genomic_DNA"/>
</dbReference>
<organism evidence="7 8">
    <name type="scientific">Metarhizium guizhouense (strain ARSEF 977)</name>
    <dbReference type="NCBI Taxonomy" id="1276136"/>
    <lineage>
        <taxon>Eukaryota</taxon>
        <taxon>Fungi</taxon>
        <taxon>Dikarya</taxon>
        <taxon>Ascomycota</taxon>
        <taxon>Pezizomycotina</taxon>
        <taxon>Sordariomycetes</taxon>
        <taxon>Hypocreomycetidae</taxon>
        <taxon>Hypocreales</taxon>
        <taxon>Clavicipitaceae</taxon>
        <taxon>Metarhizium</taxon>
    </lineage>
</organism>
<evidence type="ECO:0000313" key="7">
    <source>
        <dbReference type="EMBL" id="KID82810.1"/>
    </source>
</evidence>
<evidence type="ECO:0000256" key="4">
    <source>
        <dbReference type="ARBA" id="ARBA00022989"/>
    </source>
</evidence>
<keyword evidence="8" id="KW-1185">Reference proteome</keyword>
<accession>A0A0B4G7W6</accession>
<feature type="transmembrane region" description="Helical" evidence="6">
    <location>
        <begin position="33"/>
        <end position="56"/>
    </location>
</feature>
<dbReference type="Gene3D" id="1.20.1560.10">
    <property type="entry name" value="ABC transporter type 1, transmembrane domain"/>
    <property type="match status" value="1"/>
</dbReference>